<dbReference type="EMBL" id="JAVFWL010000003">
    <property type="protein sequence ID" value="KAK6744552.1"/>
    <property type="molecule type" value="Genomic_DNA"/>
</dbReference>
<protein>
    <submittedName>
        <fullName evidence="1">Uncharacterized protein</fullName>
    </submittedName>
</protein>
<sequence length="109" mass="13139">MYSVEMVLCKAKEMLKKNFYLHLRKIHNFSMVDYVSLHSRDLIQCLRCNSYLADHHALATDCFIQYAEDGAQGRPQCHSLLRETFANKTEFEDWRDDMYKRFQIILRRK</sequence>
<keyword evidence="2" id="KW-1185">Reference proteome</keyword>
<proteinExistence type="predicted"/>
<accession>A0ABR1D2W4</accession>
<reference evidence="1 2" key="1">
    <citation type="submission" date="2023-08" db="EMBL/GenBank/DDBJ databases">
        <title>A Necator americanus chromosomal reference genome.</title>
        <authorList>
            <person name="Ilik V."/>
            <person name="Petrzelkova K.J."/>
            <person name="Pardy F."/>
            <person name="Fuh T."/>
            <person name="Niatou-Singa F.S."/>
            <person name="Gouil Q."/>
            <person name="Baker L."/>
            <person name="Ritchie M.E."/>
            <person name="Jex A.R."/>
            <person name="Gazzola D."/>
            <person name="Li H."/>
            <person name="Toshio Fujiwara R."/>
            <person name="Zhan B."/>
            <person name="Aroian R.V."/>
            <person name="Pafco B."/>
            <person name="Schwarz E.M."/>
        </authorList>
    </citation>
    <scope>NUCLEOTIDE SEQUENCE [LARGE SCALE GENOMIC DNA]</scope>
    <source>
        <strain evidence="1 2">Aroian</strain>
        <tissue evidence="1">Whole animal</tissue>
    </source>
</reference>
<name>A0ABR1D2W4_NECAM</name>
<organism evidence="1 2">
    <name type="scientific">Necator americanus</name>
    <name type="common">Human hookworm</name>
    <dbReference type="NCBI Taxonomy" id="51031"/>
    <lineage>
        <taxon>Eukaryota</taxon>
        <taxon>Metazoa</taxon>
        <taxon>Ecdysozoa</taxon>
        <taxon>Nematoda</taxon>
        <taxon>Chromadorea</taxon>
        <taxon>Rhabditida</taxon>
        <taxon>Rhabditina</taxon>
        <taxon>Rhabditomorpha</taxon>
        <taxon>Strongyloidea</taxon>
        <taxon>Ancylostomatidae</taxon>
        <taxon>Bunostominae</taxon>
        <taxon>Necator</taxon>
    </lineage>
</organism>
<dbReference type="Proteomes" id="UP001303046">
    <property type="component" value="Unassembled WGS sequence"/>
</dbReference>
<comment type="caution">
    <text evidence="1">The sequence shown here is derived from an EMBL/GenBank/DDBJ whole genome shotgun (WGS) entry which is preliminary data.</text>
</comment>
<evidence type="ECO:0000313" key="1">
    <source>
        <dbReference type="EMBL" id="KAK6744552.1"/>
    </source>
</evidence>
<evidence type="ECO:0000313" key="2">
    <source>
        <dbReference type="Proteomes" id="UP001303046"/>
    </source>
</evidence>
<gene>
    <name evidence="1" type="primary">Necator_chrIII.g12105</name>
    <name evidence="1" type="ORF">RB195_011339</name>
</gene>